<dbReference type="AlphaFoldDB" id="A0A0F7ZIE8"/>
<reference evidence="1 2" key="1">
    <citation type="journal article" date="2014" name="Genome Biol. Evol.">
        <title>Comparative genomics and transcriptomics analyses reveal divergent lifestyle features of nematode endoparasitic fungus Hirsutella minnesotensis.</title>
        <authorList>
            <person name="Lai Y."/>
            <person name="Liu K."/>
            <person name="Zhang X."/>
            <person name="Zhang X."/>
            <person name="Li K."/>
            <person name="Wang N."/>
            <person name="Shu C."/>
            <person name="Wu Y."/>
            <person name="Wang C."/>
            <person name="Bushley K.E."/>
            <person name="Xiang M."/>
            <person name="Liu X."/>
        </authorList>
    </citation>
    <scope>NUCLEOTIDE SEQUENCE [LARGE SCALE GENOMIC DNA]</scope>
    <source>
        <strain evidence="1 2">3608</strain>
    </source>
</reference>
<sequence>MCPADLSTADCISPGKVLDGGHLEFGTDPGAFASPASYDTEWELVSERCCRASRSSSETRSEPASSTENGDWLRFPSLMEILCGSADACHRFGSGDIVRISTHGVSALWAVVGVYFDSIEAVQNLNLSGMTVPTGTACKAWAFVDDAQPERWLVLFLIGVFDGVQLTAREWTTEEFFQGLVNLSGPLMLQVGFAQFIPWSEYRKWRRQCDLLLDASFQVWAAGEDIDVVETRIYQEMEGLLR</sequence>
<dbReference type="EMBL" id="KQ030869">
    <property type="protein sequence ID" value="KJZ68535.1"/>
    <property type="molecule type" value="Genomic_DNA"/>
</dbReference>
<evidence type="ECO:0000313" key="2">
    <source>
        <dbReference type="Proteomes" id="UP000054481"/>
    </source>
</evidence>
<organism evidence="1 2">
    <name type="scientific">Hirsutella minnesotensis 3608</name>
    <dbReference type="NCBI Taxonomy" id="1043627"/>
    <lineage>
        <taxon>Eukaryota</taxon>
        <taxon>Fungi</taxon>
        <taxon>Dikarya</taxon>
        <taxon>Ascomycota</taxon>
        <taxon>Pezizomycotina</taxon>
        <taxon>Sordariomycetes</taxon>
        <taxon>Hypocreomycetidae</taxon>
        <taxon>Hypocreales</taxon>
        <taxon>Ophiocordycipitaceae</taxon>
        <taxon>Hirsutella</taxon>
    </lineage>
</organism>
<accession>A0A0F7ZIE8</accession>
<gene>
    <name evidence="1" type="ORF">HIM_12074</name>
</gene>
<keyword evidence="2" id="KW-1185">Reference proteome</keyword>
<protein>
    <submittedName>
        <fullName evidence="1">Uncharacterized protein</fullName>
    </submittedName>
</protein>
<dbReference type="Proteomes" id="UP000054481">
    <property type="component" value="Unassembled WGS sequence"/>
</dbReference>
<evidence type="ECO:0000313" key="1">
    <source>
        <dbReference type="EMBL" id="KJZ68535.1"/>
    </source>
</evidence>
<proteinExistence type="predicted"/>
<name>A0A0F7ZIE8_9HYPO</name>